<evidence type="ECO:0000256" key="2">
    <source>
        <dbReference type="ARBA" id="ARBA00022617"/>
    </source>
</evidence>
<sequence length="306" mass="35390">MNVICRCAFGIDTDMQNDINNPYLQISAAVFKIDLNELQFVRLSNLIPILACPLHYILKSSLNLNTRVDLLQLMVDTMTNDKVIDYADDRLMLKVLRSDELMPNIFLFIVAGYETASTALAYSTYILATRPVMQDKIIEEINHHNWNNNNNNAEEIYETAHNLSYSDLFIREVLPMYPITIKAMACECNTTKTVCRHKIEKGFIIQPDIFSIHYNPNLWGPEDPNLFIPERHEIKHHPIAWMPFGVGPRHCIGMKFALMELKMCLIQLLRQYRILSGDNIEQGFKRQEKIVIQLDAIFVKVEKLSS</sequence>
<feature type="binding site" description="axial binding residue" evidence="7">
    <location>
        <position position="251"/>
    </location>
    <ligand>
        <name>heme</name>
        <dbReference type="ChEBI" id="CHEBI:30413"/>
    </ligand>
    <ligandPart>
        <name>Fe</name>
        <dbReference type="ChEBI" id="CHEBI:18248"/>
    </ligandPart>
</feature>
<reference evidence="9" key="1">
    <citation type="submission" date="2021-02" db="EMBL/GenBank/DDBJ databases">
        <authorList>
            <person name="Nowell W R."/>
        </authorList>
    </citation>
    <scope>NUCLEOTIDE SEQUENCE</scope>
</reference>
<dbReference type="Gene3D" id="1.10.630.10">
    <property type="entry name" value="Cytochrome P450"/>
    <property type="match status" value="1"/>
</dbReference>
<dbReference type="PRINTS" id="PR00385">
    <property type="entry name" value="P450"/>
</dbReference>
<evidence type="ECO:0000313" key="10">
    <source>
        <dbReference type="Proteomes" id="UP000663823"/>
    </source>
</evidence>
<gene>
    <name evidence="9" type="ORF">OTI717_LOCUS27574</name>
</gene>
<dbReference type="InterPro" id="IPR001128">
    <property type="entry name" value="Cyt_P450"/>
</dbReference>
<keyword evidence="3 7" id="KW-0479">Metal-binding</keyword>
<evidence type="ECO:0008006" key="11">
    <source>
        <dbReference type="Google" id="ProtNLM"/>
    </source>
</evidence>
<comment type="caution">
    <text evidence="9">The sequence shown here is derived from an EMBL/GenBank/DDBJ whole genome shotgun (WGS) entry which is preliminary data.</text>
</comment>
<evidence type="ECO:0000256" key="4">
    <source>
        <dbReference type="ARBA" id="ARBA00023002"/>
    </source>
</evidence>
<dbReference type="InterPro" id="IPR017972">
    <property type="entry name" value="Cyt_P450_CS"/>
</dbReference>
<dbReference type="InterPro" id="IPR002401">
    <property type="entry name" value="Cyt_P450_E_grp-I"/>
</dbReference>
<name>A0A819M4S2_9BILA</name>
<dbReference type="SUPFAM" id="SSF48264">
    <property type="entry name" value="Cytochrome P450"/>
    <property type="match status" value="1"/>
</dbReference>
<dbReference type="Pfam" id="PF00067">
    <property type="entry name" value="p450"/>
    <property type="match status" value="1"/>
</dbReference>
<protein>
    <recommendedName>
        <fullName evidence="11">Cytochrome P450</fullName>
    </recommendedName>
</protein>
<dbReference type="GO" id="GO:0016705">
    <property type="term" value="F:oxidoreductase activity, acting on paired donors, with incorporation or reduction of molecular oxygen"/>
    <property type="evidence" value="ECO:0007669"/>
    <property type="project" value="InterPro"/>
</dbReference>
<evidence type="ECO:0000256" key="8">
    <source>
        <dbReference type="RuleBase" id="RU000461"/>
    </source>
</evidence>
<comment type="cofactor">
    <cofactor evidence="7">
        <name>heme</name>
        <dbReference type="ChEBI" id="CHEBI:30413"/>
    </cofactor>
</comment>
<evidence type="ECO:0000313" key="9">
    <source>
        <dbReference type="EMBL" id="CAF3973725.1"/>
    </source>
</evidence>
<dbReference type="PANTHER" id="PTHR24302">
    <property type="entry name" value="CYTOCHROME P450 FAMILY 3"/>
    <property type="match status" value="1"/>
</dbReference>
<dbReference type="GO" id="GO:0020037">
    <property type="term" value="F:heme binding"/>
    <property type="evidence" value="ECO:0007669"/>
    <property type="project" value="InterPro"/>
</dbReference>
<keyword evidence="5 7" id="KW-0408">Iron</keyword>
<keyword evidence="2 7" id="KW-0349">Heme</keyword>
<keyword evidence="4 8" id="KW-0560">Oxidoreductase</keyword>
<dbReference type="PROSITE" id="PS00086">
    <property type="entry name" value="CYTOCHROME_P450"/>
    <property type="match status" value="1"/>
</dbReference>
<comment type="similarity">
    <text evidence="1 8">Belongs to the cytochrome P450 family.</text>
</comment>
<proteinExistence type="inferred from homology"/>
<evidence type="ECO:0000256" key="6">
    <source>
        <dbReference type="ARBA" id="ARBA00043906"/>
    </source>
</evidence>
<dbReference type="InterPro" id="IPR050705">
    <property type="entry name" value="Cytochrome_P450_3A"/>
</dbReference>
<accession>A0A819M4S2</accession>
<dbReference type="EMBL" id="CAJOAX010006210">
    <property type="protein sequence ID" value="CAF3973725.1"/>
    <property type="molecule type" value="Genomic_DNA"/>
</dbReference>
<evidence type="ECO:0000256" key="7">
    <source>
        <dbReference type="PIRSR" id="PIRSR602401-1"/>
    </source>
</evidence>
<evidence type="ECO:0000256" key="3">
    <source>
        <dbReference type="ARBA" id="ARBA00022723"/>
    </source>
</evidence>
<dbReference type="AlphaFoldDB" id="A0A819M4S2"/>
<comment type="function">
    <text evidence="6">Cytochromes P450 are a group of heme-thiolate monooxygenases. They oxidize a variety of structurally unrelated compounds, including steroids, fatty acids, and xenobiotics.</text>
</comment>
<dbReference type="GO" id="GO:0005506">
    <property type="term" value="F:iron ion binding"/>
    <property type="evidence" value="ECO:0007669"/>
    <property type="project" value="InterPro"/>
</dbReference>
<dbReference type="Proteomes" id="UP000663823">
    <property type="component" value="Unassembled WGS sequence"/>
</dbReference>
<dbReference type="GO" id="GO:0008395">
    <property type="term" value="F:steroid hydroxylase activity"/>
    <property type="evidence" value="ECO:0007669"/>
    <property type="project" value="TreeGrafter"/>
</dbReference>
<evidence type="ECO:0000256" key="5">
    <source>
        <dbReference type="ARBA" id="ARBA00023004"/>
    </source>
</evidence>
<dbReference type="PANTHER" id="PTHR24302:SF15">
    <property type="entry name" value="FATTY-ACID PEROXYGENASE"/>
    <property type="match status" value="1"/>
</dbReference>
<keyword evidence="8" id="KW-0503">Monooxygenase</keyword>
<dbReference type="PRINTS" id="PR00463">
    <property type="entry name" value="EP450I"/>
</dbReference>
<organism evidence="9 10">
    <name type="scientific">Rotaria sordida</name>
    <dbReference type="NCBI Taxonomy" id="392033"/>
    <lineage>
        <taxon>Eukaryota</taxon>
        <taxon>Metazoa</taxon>
        <taxon>Spiralia</taxon>
        <taxon>Gnathifera</taxon>
        <taxon>Rotifera</taxon>
        <taxon>Eurotatoria</taxon>
        <taxon>Bdelloidea</taxon>
        <taxon>Philodinida</taxon>
        <taxon>Philodinidae</taxon>
        <taxon>Rotaria</taxon>
    </lineage>
</organism>
<evidence type="ECO:0000256" key="1">
    <source>
        <dbReference type="ARBA" id="ARBA00010617"/>
    </source>
</evidence>
<dbReference type="InterPro" id="IPR036396">
    <property type="entry name" value="Cyt_P450_sf"/>
</dbReference>